<dbReference type="SUPFAM" id="SSF51735">
    <property type="entry name" value="NAD(P)-binding Rossmann-fold domains"/>
    <property type="match status" value="1"/>
</dbReference>
<keyword evidence="2" id="KW-1185">Reference proteome</keyword>
<proteinExistence type="predicted"/>
<dbReference type="PANTHER" id="PTHR48079:SF6">
    <property type="entry name" value="NAD(P)-BINDING DOMAIN-CONTAINING PROTEIN-RELATED"/>
    <property type="match status" value="1"/>
</dbReference>
<sequence>MSPNILLLGASGYIGGSTLSTLLKTHPSWNITALVRTESHASTIKSAFPFPNLSTIIGSLETPDILTTEATKASIIIQLANGDHEPGTDTLLAAIKSTATPHSKKYYIHLSGAATVLDLSLPLGAPPSRTWNDTDDLHEILKFPHSQIHAALEQKIVSFGARYAVQGVRTAIVSPPAVVGVGTGPIRRGAAYHVNLILGRGRGFVVGEGGNRFAIAHVGDVVGGILRLVEEAARGESSSSSSSALDSNEKADWNGEGYYFLTSAWGNPSKAVYVEKVLALLEKKAGLVQDGIDHLTGEEAAALHPFGPIMFGASLDIEGRRLGQKLGWRSSFENWEEAVEEEVDAELARVARGEKLGTGFGRD</sequence>
<protein>
    <recommendedName>
        <fullName evidence="3">NAD(P)-binding protein</fullName>
    </recommendedName>
</protein>
<name>A0ABR4IFU6_9EURO</name>
<organism evidence="1 2">
    <name type="scientific">Aspergillus cavernicola</name>
    <dbReference type="NCBI Taxonomy" id="176166"/>
    <lineage>
        <taxon>Eukaryota</taxon>
        <taxon>Fungi</taxon>
        <taxon>Dikarya</taxon>
        <taxon>Ascomycota</taxon>
        <taxon>Pezizomycotina</taxon>
        <taxon>Eurotiomycetes</taxon>
        <taxon>Eurotiomycetidae</taxon>
        <taxon>Eurotiales</taxon>
        <taxon>Aspergillaceae</taxon>
        <taxon>Aspergillus</taxon>
        <taxon>Aspergillus subgen. Nidulantes</taxon>
    </lineage>
</organism>
<accession>A0ABR4IFU6</accession>
<dbReference type="EMBL" id="JBFXLS010000029">
    <property type="protein sequence ID" value="KAL2826643.1"/>
    <property type="molecule type" value="Genomic_DNA"/>
</dbReference>
<comment type="caution">
    <text evidence="1">The sequence shown here is derived from an EMBL/GenBank/DDBJ whole genome shotgun (WGS) entry which is preliminary data.</text>
</comment>
<evidence type="ECO:0000313" key="1">
    <source>
        <dbReference type="EMBL" id="KAL2826643.1"/>
    </source>
</evidence>
<evidence type="ECO:0000313" key="2">
    <source>
        <dbReference type="Proteomes" id="UP001610335"/>
    </source>
</evidence>
<gene>
    <name evidence="1" type="ORF">BDW59DRAFT_62768</name>
</gene>
<dbReference type="InterPro" id="IPR036291">
    <property type="entry name" value="NAD(P)-bd_dom_sf"/>
</dbReference>
<reference evidence="1 2" key="1">
    <citation type="submission" date="2024-07" db="EMBL/GenBank/DDBJ databases">
        <title>Section-level genome sequencing and comparative genomics of Aspergillus sections Usti and Cavernicolus.</title>
        <authorList>
            <consortium name="Lawrence Berkeley National Laboratory"/>
            <person name="Nybo J.L."/>
            <person name="Vesth T.C."/>
            <person name="Theobald S."/>
            <person name="Frisvad J.C."/>
            <person name="Larsen T.O."/>
            <person name="Kjaerboelling I."/>
            <person name="Rothschild-Mancinelli K."/>
            <person name="Lyhne E.K."/>
            <person name="Kogle M.E."/>
            <person name="Barry K."/>
            <person name="Clum A."/>
            <person name="Na H."/>
            <person name="Ledsgaard L."/>
            <person name="Lin J."/>
            <person name="Lipzen A."/>
            <person name="Kuo A."/>
            <person name="Riley R."/>
            <person name="Mondo S."/>
            <person name="LaButti K."/>
            <person name="Haridas S."/>
            <person name="Pangalinan J."/>
            <person name="Salamov A.A."/>
            <person name="Simmons B.A."/>
            <person name="Magnuson J.K."/>
            <person name="Chen J."/>
            <person name="Drula E."/>
            <person name="Henrissat B."/>
            <person name="Wiebenga A."/>
            <person name="Lubbers R.J."/>
            <person name="Gomes A.C."/>
            <person name="Makela M.R."/>
            <person name="Stajich J."/>
            <person name="Grigoriev I.V."/>
            <person name="Mortensen U.H."/>
            <person name="De vries R.P."/>
            <person name="Baker S.E."/>
            <person name="Andersen M.R."/>
        </authorList>
    </citation>
    <scope>NUCLEOTIDE SEQUENCE [LARGE SCALE GENOMIC DNA]</scope>
    <source>
        <strain evidence="1 2">CBS 600.67</strain>
    </source>
</reference>
<evidence type="ECO:0008006" key="3">
    <source>
        <dbReference type="Google" id="ProtNLM"/>
    </source>
</evidence>
<dbReference type="Gene3D" id="3.40.50.720">
    <property type="entry name" value="NAD(P)-binding Rossmann-like Domain"/>
    <property type="match status" value="1"/>
</dbReference>
<dbReference type="PANTHER" id="PTHR48079">
    <property type="entry name" value="PROTEIN YEEZ"/>
    <property type="match status" value="1"/>
</dbReference>
<dbReference type="InterPro" id="IPR051783">
    <property type="entry name" value="NAD(P)-dependent_oxidoreduct"/>
</dbReference>
<dbReference type="Proteomes" id="UP001610335">
    <property type="component" value="Unassembled WGS sequence"/>
</dbReference>